<accession>A0A444XPY9</accession>
<proteinExistence type="predicted"/>
<gene>
    <name evidence="1" type="ORF">Ahy_B09g097841</name>
</gene>
<sequence length="111" mass="13282">MSHVVWNSFIKELFDRNWNNFLMKYGVGDNNRGVKIDFRRSSLMDSNLSRSPPLGRDEKYTKERKYTCFFKQYDNCLGSRKHIEIIRCCRFLYRHTLCNKILNRSSISACV</sequence>
<protein>
    <recommendedName>
        <fullName evidence="3">Protein FAR1-RELATED SEQUENCE</fullName>
    </recommendedName>
</protein>
<reference evidence="1 2" key="1">
    <citation type="submission" date="2019-01" db="EMBL/GenBank/DDBJ databases">
        <title>Sequencing of cultivated peanut Arachis hypogaea provides insights into genome evolution and oil improvement.</title>
        <authorList>
            <person name="Chen X."/>
        </authorList>
    </citation>
    <scope>NUCLEOTIDE SEQUENCE [LARGE SCALE GENOMIC DNA]</scope>
    <source>
        <strain evidence="2">cv. Fuhuasheng</strain>
        <tissue evidence="1">Leaves</tissue>
    </source>
</reference>
<dbReference type="Proteomes" id="UP000289738">
    <property type="component" value="Chromosome B09"/>
</dbReference>
<organism evidence="1 2">
    <name type="scientific">Arachis hypogaea</name>
    <name type="common">Peanut</name>
    <dbReference type="NCBI Taxonomy" id="3818"/>
    <lineage>
        <taxon>Eukaryota</taxon>
        <taxon>Viridiplantae</taxon>
        <taxon>Streptophyta</taxon>
        <taxon>Embryophyta</taxon>
        <taxon>Tracheophyta</taxon>
        <taxon>Spermatophyta</taxon>
        <taxon>Magnoliopsida</taxon>
        <taxon>eudicotyledons</taxon>
        <taxon>Gunneridae</taxon>
        <taxon>Pentapetalae</taxon>
        <taxon>rosids</taxon>
        <taxon>fabids</taxon>
        <taxon>Fabales</taxon>
        <taxon>Fabaceae</taxon>
        <taxon>Papilionoideae</taxon>
        <taxon>50 kb inversion clade</taxon>
        <taxon>dalbergioids sensu lato</taxon>
        <taxon>Dalbergieae</taxon>
        <taxon>Pterocarpus clade</taxon>
        <taxon>Arachis</taxon>
    </lineage>
</organism>
<name>A0A444XPY9_ARAHY</name>
<evidence type="ECO:0008006" key="3">
    <source>
        <dbReference type="Google" id="ProtNLM"/>
    </source>
</evidence>
<comment type="caution">
    <text evidence="1">The sequence shown here is derived from an EMBL/GenBank/DDBJ whole genome shotgun (WGS) entry which is preliminary data.</text>
</comment>
<dbReference type="AlphaFoldDB" id="A0A444XPY9"/>
<evidence type="ECO:0000313" key="1">
    <source>
        <dbReference type="EMBL" id="RYQ91810.1"/>
    </source>
</evidence>
<evidence type="ECO:0000313" key="2">
    <source>
        <dbReference type="Proteomes" id="UP000289738"/>
    </source>
</evidence>
<keyword evidence="2" id="KW-1185">Reference proteome</keyword>
<dbReference type="EMBL" id="SDMP01000019">
    <property type="protein sequence ID" value="RYQ91810.1"/>
    <property type="molecule type" value="Genomic_DNA"/>
</dbReference>